<name>A0A1M7YLD0_9BACT</name>
<sequence>MPSQHTTAAWPHHLAGQHKHGKHETMTKTILLTGATDGIGLETAKMLAPMGHTLLLHGRNSAKLEKVVDLLKKVAGAGQIETYTADLSIMRNVAALAAAIAEKHDKLDVLINNAGVYGAPDETTEDGFDIRFAVNTLAPYLLTKKLLPLMNASGRVINLSSAAQASVAPQALRGERFITSDNLAYAQSKLALTMWSIDLASSLGENGPAIIAVNPMSMLGSKMVKEAYGVEGADLRIGADILCRAAFSDEFAKASGKYFDNDISQFSSPHPDALHPGKCADIVATIETILAEKLA</sequence>
<dbReference type="SUPFAM" id="SSF51735">
    <property type="entry name" value="NAD(P)-binding Rossmann-fold domains"/>
    <property type="match status" value="1"/>
</dbReference>
<keyword evidence="2" id="KW-0560">Oxidoreductase</keyword>
<feature type="region of interest" description="Disordered" evidence="4">
    <location>
        <begin position="1"/>
        <end position="23"/>
    </location>
</feature>
<dbReference type="Gene3D" id="3.40.50.720">
    <property type="entry name" value="NAD(P)-binding Rossmann-like Domain"/>
    <property type="match status" value="1"/>
</dbReference>
<dbReference type="Pfam" id="PF00106">
    <property type="entry name" value="adh_short"/>
    <property type="match status" value="1"/>
</dbReference>
<reference evidence="5 6" key="1">
    <citation type="submission" date="2016-12" db="EMBL/GenBank/DDBJ databases">
        <authorList>
            <person name="Song W.-J."/>
            <person name="Kurnit D.M."/>
        </authorList>
    </citation>
    <scope>NUCLEOTIDE SEQUENCE [LARGE SCALE GENOMIC DNA]</scope>
    <source>
        <strain evidence="5 6">DSM 18488</strain>
    </source>
</reference>
<keyword evidence="6" id="KW-1185">Reference proteome</keyword>
<accession>A0A1M7YLD0</accession>
<dbReference type="EMBL" id="FRFE01000054">
    <property type="protein sequence ID" value="SHO53406.1"/>
    <property type="molecule type" value="Genomic_DNA"/>
</dbReference>
<evidence type="ECO:0000256" key="2">
    <source>
        <dbReference type="ARBA" id="ARBA00023002"/>
    </source>
</evidence>
<evidence type="ECO:0000313" key="5">
    <source>
        <dbReference type="EMBL" id="SHO53406.1"/>
    </source>
</evidence>
<dbReference type="PANTHER" id="PTHR24320:SF148">
    <property type="entry name" value="NAD(P)-BINDING ROSSMANN-FOLD SUPERFAMILY PROTEIN"/>
    <property type="match status" value="1"/>
</dbReference>
<organism evidence="5 6">
    <name type="scientific">Desulfopila aestuarii DSM 18488</name>
    <dbReference type="NCBI Taxonomy" id="1121416"/>
    <lineage>
        <taxon>Bacteria</taxon>
        <taxon>Pseudomonadati</taxon>
        <taxon>Thermodesulfobacteriota</taxon>
        <taxon>Desulfobulbia</taxon>
        <taxon>Desulfobulbales</taxon>
        <taxon>Desulfocapsaceae</taxon>
        <taxon>Desulfopila</taxon>
    </lineage>
</organism>
<evidence type="ECO:0000256" key="3">
    <source>
        <dbReference type="RuleBase" id="RU000363"/>
    </source>
</evidence>
<evidence type="ECO:0000313" key="6">
    <source>
        <dbReference type="Proteomes" id="UP000184603"/>
    </source>
</evidence>
<proteinExistence type="inferred from homology"/>
<dbReference type="InterPro" id="IPR020904">
    <property type="entry name" value="Sc_DH/Rdtase_CS"/>
</dbReference>
<dbReference type="AlphaFoldDB" id="A0A1M7YLD0"/>
<evidence type="ECO:0000256" key="4">
    <source>
        <dbReference type="SAM" id="MobiDB-lite"/>
    </source>
</evidence>
<dbReference type="PANTHER" id="PTHR24320">
    <property type="entry name" value="RETINOL DEHYDROGENASE"/>
    <property type="match status" value="1"/>
</dbReference>
<dbReference type="PROSITE" id="PS00061">
    <property type="entry name" value="ADH_SHORT"/>
    <property type="match status" value="1"/>
</dbReference>
<dbReference type="GO" id="GO:0016491">
    <property type="term" value="F:oxidoreductase activity"/>
    <property type="evidence" value="ECO:0007669"/>
    <property type="project" value="UniProtKB-KW"/>
</dbReference>
<dbReference type="Proteomes" id="UP000184603">
    <property type="component" value="Unassembled WGS sequence"/>
</dbReference>
<dbReference type="InterPro" id="IPR036291">
    <property type="entry name" value="NAD(P)-bd_dom_sf"/>
</dbReference>
<gene>
    <name evidence="5" type="ORF">SAMN02745220_05100</name>
</gene>
<evidence type="ECO:0000256" key="1">
    <source>
        <dbReference type="ARBA" id="ARBA00006484"/>
    </source>
</evidence>
<protein>
    <submittedName>
        <fullName evidence="5">Short chain dehydrogenase</fullName>
    </submittedName>
</protein>
<dbReference type="PRINTS" id="PR00081">
    <property type="entry name" value="GDHRDH"/>
</dbReference>
<dbReference type="InterPro" id="IPR002347">
    <property type="entry name" value="SDR_fam"/>
</dbReference>
<comment type="similarity">
    <text evidence="1 3">Belongs to the short-chain dehydrogenases/reductases (SDR) family.</text>
</comment>
<dbReference type="STRING" id="1121416.SAMN02745220_05100"/>
<dbReference type="PRINTS" id="PR00080">
    <property type="entry name" value="SDRFAMILY"/>
</dbReference>